<evidence type="ECO:0000256" key="1">
    <source>
        <dbReference type="SAM" id="Phobius"/>
    </source>
</evidence>
<evidence type="ECO:0000313" key="3">
    <source>
        <dbReference type="Proteomes" id="UP001168821"/>
    </source>
</evidence>
<proteinExistence type="predicted"/>
<organism evidence="2 3">
    <name type="scientific">Zophobas morio</name>
    <dbReference type="NCBI Taxonomy" id="2755281"/>
    <lineage>
        <taxon>Eukaryota</taxon>
        <taxon>Metazoa</taxon>
        <taxon>Ecdysozoa</taxon>
        <taxon>Arthropoda</taxon>
        <taxon>Hexapoda</taxon>
        <taxon>Insecta</taxon>
        <taxon>Pterygota</taxon>
        <taxon>Neoptera</taxon>
        <taxon>Endopterygota</taxon>
        <taxon>Coleoptera</taxon>
        <taxon>Polyphaga</taxon>
        <taxon>Cucujiformia</taxon>
        <taxon>Tenebrionidae</taxon>
        <taxon>Zophobas</taxon>
    </lineage>
</organism>
<evidence type="ECO:0000313" key="2">
    <source>
        <dbReference type="EMBL" id="KAJ3660053.1"/>
    </source>
</evidence>
<sequence length="204" mass="23320">MLALIKYKIILFVIAVTSLTICALIICVGALDVYADVKYRIQHNQTYYSPHRVAAISMFSIVNISIFANIVYMSIYALRGLRYTWYMGCNYFLYVLSELISAVIIVTEYDYLNYSHLLAILVFILAVFLFIITLAAEQIFNEVEELIAATVGTDFDRVTRKKYQRTVKMRQRCVTISLRDTDNQGPSTSGGLQKTTADIFHTFK</sequence>
<reference evidence="2" key="1">
    <citation type="journal article" date="2023" name="G3 (Bethesda)">
        <title>Whole genome assemblies of Zophobas morio and Tenebrio molitor.</title>
        <authorList>
            <person name="Kaur S."/>
            <person name="Stinson S.A."/>
            <person name="diCenzo G.C."/>
        </authorList>
    </citation>
    <scope>NUCLEOTIDE SEQUENCE</scope>
    <source>
        <strain evidence="2">QUZm001</strain>
    </source>
</reference>
<dbReference type="Proteomes" id="UP001168821">
    <property type="component" value="Unassembled WGS sequence"/>
</dbReference>
<dbReference type="AlphaFoldDB" id="A0AA38MLE7"/>
<feature type="transmembrane region" description="Helical" evidence="1">
    <location>
        <begin position="117"/>
        <end position="136"/>
    </location>
</feature>
<accession>A0AA38MLE7</accession>
<feature type="transmembrane region" description="Helical" evidence="1">
    <location>
        <begin position="51"/>
        <end position="72"/>
    </location>
</feature>
<gene>
    <name evidence="2" type="ORF">Zmor_011708</name>
</gene>
<dbReference type="EMBL" id="JALNTZ010000003">
    <property type="protein sequence ID" value="KAJ3660053.1"/>
    <property type="molecule type" value="Genomic_DNA"/>
</dbReference>
<protein>
    <submittedName>
        <fullName evidence="2">Uncharacterized protein</fullName>
    </submittedName>
</protein>
<feature type="transmembrane region" description="Helical" evidence="1">
    <location>
        <begin position="9"/>
        <end position="31"/>
    </location>
</feature>
<name>A0AA38MLE7_9CUCU</name>
<comment type="caution">
    <text evidence="2">The sequence shown here is derived from an EMBL/GenBank/DDBJ whole genome shotgun (WGS) entry which is preliminary data.</text>
</comment>
<keyword evidence="1" id="KW-1133">Transmembrane helix</keyword>
<keyword evidence="1" id="KW-0472">Membrane</keyword>
<feature type="transmembrane region" description="Helical" evidence="1">
    <location>
        <begin position="84"/>
        <end position="105"/>
    </location>
</feature>
<keyword evidence="1" id="KW-0812">Transmembrane</keyword>
<keyword evidence="3" id="KW-1185">Reference proteome</keyword>